<dbReference type="SMART" id="SM00066">
    <property type="entry name" value="GAL4"/>
    <property type="match status" value="1"/>
</dbReference>
<dbReference type="PANTHER" id="PTHR37534:SF3">
    <property type="entry name" value="ZN(II)2CYS6 TRANSCRIPTION FACTOR (EUROFUNG)"/>
    <property type="match status" value="1"/>
</dbReference>
<feature type="compositionally biased region" description="Basic residues" evidence="6">
    <location>
        <begin position="12"/>
        <end position="23"/>
    </location>
</feature>
<gene>
    <name evidence="8" type="ORF">PHISCL_05999</name>
</gene>
<evidence type="ECO:0000313" key="8">
    <source>
        <dbReference type="EMBL" id="RJE21659.1"/>
    </source>
</evidence>
<comment type="subcellular location">
    <subcellularLocation>
        <location evidence="1">Nucleus</location>
    </subcellularLocation>
</comment>
<dbReference type="PROSITE" id="PS50048">
    <property type="entry name" value="ZN2_CY6_FUNGAL_2"/>
    <property type="match status" value="1"/>
</dbReference>
<dbReference type="PANTHER" id="PTHR37534">
    <property type="entry name" value="TRANSCRIPTIONAL ACTIVATOR PROTEIN UGA3"/>
    <property type="match status" value="1"/>
</dbReference>
<sequence length="645" mass="73519">MTDTIQGDTRRGTRKPRKPRGRGLRTTTGCLVCKRRHVKCDEARPQCGPCAKGHRACIYDANGDLKVPNFQPRRVTDPLSSQYVERPTKPQLPTHDPLWVLVDACHQEHTARHHGPSRRELPVPSPSMPIALSISPKPSFHHNTRDSPVSPRQYAPSPGTDSSNVSARVAPMNWFELLANDVANADRSFLLSPPQRTQSTMATEDFAGAQNPGFLSHSRRERESIQAASFQPNLKFDRKLSPKTEDPSATLPDGPSSWNTTAPIPMSAQERRMFHHFVRNLSPIIDFFDIMKHFSIVVPHLALRNVGLMKALLALSARHLSLHDDFARMAPESDTGSMSFLPVDRNTAVQYYYETLHYLNQAMQYQSYALSQEFIATATLISTYEMVDGSNHDWERHIKGVFWIQRYQNNDGESGGLRQAVWWAWLRQDIWVAMRERRRVFTFWQPKKHISTLTAPEMADRVTYLLSQCVNYASREESETVDPHCRLERGNRLLYLLQEWHDYLPPEYNPLPSIQESDIFPPIWVYPPPFAGALQMHSFARILVVLHRPSVDGVQDYQAAQKLLTASVNTICGIARTIDEVDIAASLTALPCLVGAGMVVRSPSERLALLDIIDKFQERLRWPANSLRKELEMEYRKTDITEFPR</sequence>
<keyword evidence="3" id="KW-0238">DNA-binding</keyword>
<dbReference type="AlphaFoldDB" id="A0A3A2ZET0"/>
<feature type="domain" description="Zn(2)-C6 fungal-type" evidence="7">
    <location>
        <begin position="29"/>
        <end position="59"/>
    </location>
</feature>
<feature type="region of interest" description="Disordered" evidence="6">
    <location>
        <begin position="236"/>
        <end position="260"/>
    </location>
</feature>
<evidence type="ECO:0000256" key="1">
    <source>
        <dbReference type="ARBA" id="ARBA00004123"/>
    </source>
</evidence>
<dbReference type="GO" id="GO:0000976">
    <property type="term" value="F:transcription cis-regulatory region binding"/>
    <property type="evidence" value="ECO:0007669"/>
    <property type="project" value="TreeGrafter"/>
</dbReference>
<dbReference type="GO" id="GO:0045944">
    <property type="term" value="P:positive regulation of transcription by RNA polymerase II"/>
    <property type="evidence" value="ECO:0007669"/>
    <property type="project" value="TreeGrafter"/>
</dbReference>
<dbReference type="Gene3D" id="4.10.240.10">
    <property type="entry name" value="Zn(2)-C6 fungal-type DNA-binding domain"/>
    <property type="match status" value="1"/>
</dbReference>
<keyword evidence="2" id="KW-0805">Transcription regulation</keyword>
<dbReference type="STRING" id="2070753.A0A3A2ZET0"/>
<feature type="region of interest" description="Disordered" evidence="6">
    <location>
        <begin position="1"/>
        <end position="25"/>
    </location>
</feature>
<evidence type="ECO:0000256" key="2">
    <source>
        <dbReference type="ARBA" id="ARBA00023015"/>
    </source>
</evidence>
<dbReference type="Pfam" id="PF11951">
    <property type="entry name" value="Fungal_trans_2"/>
    <property type="match status" value="1"/>
</dbReference>
<dbReference type="OrthoDB" id="5319341at2759"/>
<dbReference type="CDD" id="cd00067">
    <property type="entry name" value="GAL4"/>
    <property type="match status" value="1"/>
</dbReference>
<dbReference type="GO" id="GO:0000981">
    <property type="term" value="F:DNA-binding transcription factor activity, RNA polymerase II-specific"/>
    <property type="evidence" value="ECO:0007669"/>
    <property type="project" value="InterPro"/>
</dbReference>
<feature type="compositionally biased region" description="Basic and acidic residues" evidence="6">
    <location>
        <begin position="236"/>
        <end position="246"/>
    </location>
</feature>
<protein>
    <recommendedName>
        <fullName evidence="7">Zn(2)-C6 fungal-type domain-containing protein</fullName>
    </recommendedName>
</protein>
<evidence type="ECO:0000313" key="9">
    <source>
        <dbReference type="Proteomes" id="UP000266188"/>
    </source>
</evidence>
<evidence type="ECO:0000259" key="7">
    <source>
        <dbReference type="PROSITE" id="PS50048"/>
    </source>
</evidence>
<evidence type="ECO:0000256" key="5">
    <source>
        <dbReference type="ARBA" id="ARBA00023242"/>
    </source>
</evidence>
<dbReference type="InterPro" id="IPR021858">
    <property type="entry name" value="Fun_TF"/>
</dbReference>
<keyword evidence="9" id="KW-1185">Reference proteome</keyword>
<evidence type="ECO:0000256" key="6">
    <source>
        <dbReference type="SAM" id="MobiDB-lite"/>
    </source>
</evidence>
<dbReference type="GO" id="GO:0005634">
    <property type="term" value="C:nucleus"/>
    <property type="evidence" value="ECO:0007669"/>
    <property type="project" value="UniProtKB-SubCell"/>
</dbReference>
<dbReference type="EMBL" id="MVGC01000213">
    <property type="protein sequence ID" value="RJE21659.1"/>
    <property type="molecule type" value="Genomic_DNA"/>
</dbReference>
<dbReference type="Pfam" id="PF00172">
    <property type="entry name" value="Zn_clus"/>
    <property type="match status" value="1"/>
</dbReference>
<dbReference type="Proteomes" id="UP000266188">
    <property type="component" value="Unassembled WGS sequence"/>
</dbReference>
<feature type="region of interest" description="Disordered" evidence="6">
    <location>
        <begin position="110"/>
        <end position="165"/>
    </location>
</feature>
<organism evidence="8 9">
    <name type="scientific">Aspergillus sclerotialis</name>
    <dbReference type="NCBI Taxonomy" id="2070753"/>
    <lineage>
        <taxon>Eukaryota</taxon>
        <taxon>Fungi</taxon>
        <taxon>Dikarya</taxon>
        <taxon>Ascomycota</taxon>
        <taxon>Pezizomycotina</taxon>
        <taxon>Eurotiomycetes</taxon>
        <taxon>Eurotiomycetidae</taxon>
        <taxon>Eurotiales</taxon>
        <taxon>Aspergillaceae</taxon>
        <taxon>Aspergillus</taxon>
        <taxon>Aspergillus subgen. Polypaecilum</taxon>
    </lineage>
</organism>
<dbReference type="SUPFAM" id="SSF57701">
    <property type="entry name" value="Zn2/Cys6 DNA-binding domain"/>
    <property type="match status" value="1"/>
</dbReference>
<keyword evidence="4" id="KW-0804">Transcription</keyword>
<comment type="caution">
    <text evidence="8">The sequence shown here is derived from an EMBL/GenBank/DDBJ whole genome shotgun (WGS) entry which is preliminary data.</text>
</comment>
<reference evidence="9" key="1">
    <citation type="submission" date="2017-02" db="EMBL/GenBank/DDBJ databases">
        <authorList>
            <person name="Tafer H."/>
            <person name="Lopandic K."/>
        </authorList>
    </citation>
    <scope>NUCLEOTIDE SEQUENCE [LARGE SCALE GENOMIC DNA]</scope>
    <source>
        <strain evidence="9">CBS 366.77</strain>
    </source>
</reference>
<proteinExistence type="predicted"/>
<dbReference type="InterPro" id="IPR036864">
    <property type="entry name" value="Zn2-C6_fun-type_DNA-bd_sf"/>
</dbReference>
<accession>A0A3A2ZET0</accession>
<dbReference type="PROSITE" id="PS00463">
    <property type="entry name" value="ZN2_CY6_FUNGAL_1"/>
    <property type="match status" value="1"/>
</dbReference>
<name>A0A3A2ZET0_9EURO</name>
<evidence type="ECO:0000256" key="3">
    <source>
        <dbReference type="ARBA" id="ARBA00023125"/>
    </source>
</evidence>
<dbReference type="GO" id="GO:0008270">
    <property type="term" value="F:zinc ion binding"/>
    <property type="evidence" value="ECO:0007669"/>
    <property type="project" value="InterPro"/>
</dbReference>
<dbReference type="InterPro" id="IPR001138">
    <property type="entry name" value="Zn2Cys6_DnaBD"/>
</dbReference>
<keyword evidence="5" id="KW-0539">Nucleus</keyword>
<evidence type="ECO:0000256" key="4">
    <source>
        <dbReference type="ARBA" id="ARBA00023163"/>
    </source>
</evidence>